<keyword evidence="2" id="KW-1185">Reference proteome</keyword>
<evidence type="ECO:0000313" key="1">
    <source>
        <dbReference type="EMBL" id="TKK66293.1"/>
    </source>
</evidence>
<dbReference type="AlphaFoldDB" id="A0A4V5UTW9"/>
<dbReference type="CDD" id="cd08026">
    <property type="entry name" value="DUF326"/>
    <property type="match status" value="1"/>
</dbReference>
<dbReference type="Pfam" id="PF03860">
    <property type="entry name" value="Csp"/>
    <property type="match status" value="1"/>
</dbReference>
<dbReference type="PANTHER" id="PTHR37310:SF1">
    <property type="entry name" value="CYTOPLASMIC PROTEIN"/>
    <property type="match status" value="1"/>
</dbReference>
<dbReference type="EMBL" id="SZQL01000015">
    <property type="protein sequence ID" value="TKK66293.1"/>
    <property type="molecule type" value="Genomic_DNA"/>
</dbReference>
<accession>A0A4V5UTW9</accession>
<protein>
    <submittedName>
        <fullName evidence="1">Four-helix bundle copper-binding protein</fullName>
    </submittedName>
</protein>
<proteinExistence type="predicted"/>
<gene>
    <name evidence="1" type="ORF">FC093_17055</name>
</gene>
<sequence length="113" mass="12481">MSHENHRQIITSLYDCATECNHCATVCLDEQDVKMLSRCIKLDLDCAAICSLTATLLARGSEHGHHLLKECIEVCNACAEECEKHASMGMEHCRTCAEACRACAEACNNHINQ</sequence>
<dbReference type="Gene3D" id="1.20.1270.360">
    <property type="match status" value="1"/>
</dbReference>
<dbReference type="OrthoDB" id="5396211at2"/>
<evidence type="ECO:0000313" key="2">
    <source>
        <dbReference type="Proteomes" id="UP000305848"/>
    </source>
</evidence>
<organism evidence="1 2">
    <name type="scientific">Ilyomonas limi</name>
    <dbReference type="NCBI Taxonomy" id="2575867"/>
    <lineage>
        <taxon>Bacteria</taxon>
        <taxon>Pseudomonadati</taxon>
        <taxon>Bacteroidota</taxon>
        <taxon>Chitinophagia</taxon>
        <taxon>Chitinophagales</taxon>
        <taxon>Chitinophagaceae</taxon>
        <taxon>Ilyomonas</taxon>
    </lineage>
</organism>
<reference evidence="1 2" key="1">
    <citation type="submission" date="2019-05" db="EMBL/GenBank/DDBJ databases">
        <title>Panacibacter sp. strain 17mud1-8 Genome sequencing and assembly.</title>
        <authorList>
            <person name="Chhetri G."/>
        </authorList>
    </citation>
    <scope>NUCLEOTIDE SEQUENCE [LARGE SCALE GENOMIC DNA]</scope>
    <source>
        <strain evidence="1 2">17mud1-8</strain>
    </source>
</reference>
<comment type="caution">
    <text evidence="1">The sequence shown here is derived from an EMBL/GenBank/DDBJ whole genome shotgun (WGS) entry which is preliminary data.</text>
</comment>
<name>A0A4V5UTW9_9BACT</name>
<dbReference type="InterPro" id="IPR005560">
    <property type="entry name" value="Csp_YhjQ"/>
</dbReference>
<dbReference type="PANTHER" id="PTHR37310">
    <property type="entry name" value="CYTOPLASMIC PROTEIN-RELATED"/>
    <property type="match status" value="1"/>
</dbReference>
<dbReference type="InterPro" id="IPR044543">
    <property type="entry name" value="YHJQ-like"/>
</dbReference>
<dbReference type="Proteomes" id="UP000305848">
    <property type="component" value="Unassembled WGS sequence"/>
</dbReference>